<accession>A0A5B9MA88</accession>
<dbReference type="AlphaFoldDB" id="A0A5B9MA88"/>
<dbReference type="InterPro" id="IPR000917">
    <property type="entry name" value="Sulfatase_N"/>
</dbReference>
<evidence type="ECO:0000313" key="4">
    <source>
        <dbReference type="EMBL" id="QEF98038.1"/>
    </source>
</evidence>
<name>A0A5B9MA88_9BACT</name>
<dbReference type="GO" id="GO:0005737">
    <property type="term" value="C:cytoplasm"/>
    <property type="evidence" value="ECO:0007669"/>
    <property type="project" value="TreeGrafter"/>
</dbReference>
<feature type="domain" description="Sulfatase N-terminal" evidence="3">
    <location>
        <begin position="4"/>
        <end position="362"/>
    </location>
</feature>
<keyword evidence="2 4" id="KW-0378">Hydrolase</keyword>
<evidence type="ECO:0000256" key="1">
    <source>
        <dbReference type="ARBA" id="ARBA00022723"/>
    </source>
</evidence>
<dbReference type="KEGG" id="smam:Mal15_20850"/>
<organism evidence="4 5">
    <name type="scientific">Stieleria maiorica</name>
    <dbReference type="NCBI Taxonomy" id="2795974"/>
    <lineage>
        <taxon>Bacteria</taxon>
        <taxon>Pseudomonadati</taxon>
        <taxon>Planctomycetota</taxon>
        <taxon>Planctomycetia</taxon>
        <taxon>Pirellulales</taxon>
        <taxon>Pirellulaceae</taxon>
        <taxon>Stieleria</taxon>
    </lineage>
</organism>
<evidence type="ECO:0000256" key="2">
    <source>
        <dbReference type="ARBA" id="ARBA00022801"/>
    </source>
</evidence>
<dbReference type="PANTHER" id="PTHR45953">
    <property type="entry name" value="IDURONATE 2-SULFATASE"/>
    <property type="match status" value="1"/>
</dbReference>
<dbReference type="EC" id="3.1.6.1" evidence="4"/>
<dbReference type="Proteomes" id="UP000321353">
    <property type="component" value="Chromosome"/>
</dbReference>
<keyword evidence="1" id="KW-0479">Metal-binding</keyword>
<evidence type="ECO:0000259" key="3">
    <source>
        <dbReference type="Pfam" id="PF00884"/>
    </source>
</evidence>
<evidence type="ECO:0000313" key="5">
    <source>
        <dbReference type="Proteomes" id="UP000321353"/>
    </source>
</evidence>
<dbReference type="GO" id="GO:0004065">
    <property type="term" value="F:arylsulfatase activity"/>
    <property type="evidence" value="ECO:0007669"/>
    <property type="project" value="UniProtKB-EC"/>
</dbReference>
<dbReference type="Pfam" id="PF00884">
    <property type="entry name" value="Sulfatase"/>
    <property type="match status" value="1"/>
</dbReference>
<sequence>MQRPNIIFIITDQQRYDTIAALGYPHVNTPNLDRLVREGVSFDQCHVTAASCAAARASLFKGYFPHTTGILKNADRWRRSWIERLNDAGYYCANIGKMHTWPFLTELGFHERFVVENKDRYLEGRYFFDEWDKALRFRGLVKQQREQYRKLPGYNQALGAFDWELPEDTHPDFFVGDMATWWIESTPKKDPLFLQIGFPGPHPPYDPVPRYAEPYLNRELPLIPVTQQELDRQPPALKELRVHNSEIDHDSVVMPLQVTPEQRQRQRAYYLANVTMIDEKVGQIMSALEAGGYAENSIVIFTSDHGDCLTDHGQSQKWTMYEQITRVPMIVWAPGRFGQGQRVSELVQQMDLGPTILQWAGVDVPEDLEAISLAGALDNPESFQGRPFVYCEQVKDGVLTGCEFMTMVRDKTHKLVHFLDEPEGQLFDLVADPDEVNNLWNTPAAEAHQTRLLDELREWRIRSGVHTKDWCRDHR</sequence>
<keyword evidence="5" id="KW-1185">Reference proteome</keyword>
<protein>
    <submittedName>
        <fullName evidence="4">Arylsulfatase</fullName>
        <ecNumber evidence="4">3.1.6.1</ecNumber>
    </submittedName>
</protein>
<gene>
    <name evidence="4" type="ORF">Mal15_20850</name>
</gene>
<dbReference type="RefSeq" id="WP_147867615.1">
    <property type="nucleotide sequence ID" value="NZ_CP036264.1"/>
</dbReference>
<dbReference type="GO" id="GO:0046872">
    <property type="term" value="F:metal ion binding"/>
    <property type="evidence" value="ECO:0007669"/>
    <property type="project" value="UniProtKB-KW"/>
</dbReference>
<dbReference type="InterPro" id="IPR017850">
    <property type="entry name" value="Alkaline_phosphatase_core_sf"/>
</dbReference>
<dbReference type="Gene3D" id="3.40.720.10">
    <property type="entry name" value="Alkaline Phosphatase, subunit A"/>
    <property type="match status" value="1"/>
</dbReference>
<dbReference type="SUPFAM" id="SSF53649">
    <property type="entry name" value="Alkaline phosphatase-like"/>
    <property type="match status" value="1"/>
</dbReference>
<reference evidence="4 5" key="1">
    <citation type="submission" date="2019-02" db="EMBL/GenBank/DDBJ databases">
        <title>Planctomycetal bacteria perform biofilm scaping via a novel small molecule.</title>
        <authorList>
            <person name="Jeske O."/>
            <person name="Boedeker C."/>
            <person name="Wiegand S."/>
            <person name="Breitling P."/>
            <person name="Kallscheuer N."/>
            <person name="Jogler M."/>
            <person name="Rohde M."/>
            <person name="Petersen J."/>
            <person name="Medema M.H."/>
            <person name="Surup F."/>
            <person name="Jogler C."/>
        </authorList>
    </citation>
    <scope>NUCLEOTIDE SEQUENCE [LARGE SCALE GENOMIC DNA]</scope>
    <source>
        <strain evidence="4 5">Mal15</strain>
    </source>
</reference>
<proteinExistence type="predicted"/>
<dbReference type="PANTHER" id="PTHR45953:SF1">
    <property type="entry name" value="IDURONATE 2-SULFATASE"/>
    <property type="match status" value="1"/>
</dbReference>
<dbReference type="EMBL" id="CP036264">
    <property type="protein sequence ID" value="QEF98038.1"/>
    <property type="molecule type" value="Genomic_DNA"/>
</dbReference>